<proteinExistence type="predicted"/>
<dbReference type="InterPro" id="IPR017850">
    <property type="entry name" value="Alkaline_phosphatase_core_sf"/>
</dbReference>
<dbReference type="Pfam" id="PF01663">
    <property type="entry name" value="Phosphodiest"/>
    <property type="match status" value="1"/>
</dbReference>
<gene>
    <name evidence="1" type="ORF">LCGC14_1203000</name>
</gene>
<sequence length="462" mass="53360">MNKNKKKLVIIGLDCASPKTMFDDFLDDCPNIKLMLEHGVHGKLRSCDPPITIPAWMVMSTGKKAGTLGLYGFRHRKGNSYDDFWIATSYNIKEPKVWDIIAEEGLKSCILGIPPSYPVQPINGCLVSGFITPDITSNYTYPPELKEEIKKHVGNYILDANFRIEDKSSLLREIYEMTKIHFKTVKYLMQNKDWDYFKFVIIGLDRFHHAFWKYYDKKHSKYKAGNQFEGEMRRFYQYLDQEIGEILDLLSENTITMIVSDHGVKAMKGLICVNMALEQLGLLKFKKKPKPGTRIGDAEIDWFKSYAWGWGGYYARIFLNVEGREARGIIKKKDYEKTRSKIAQKLRNIKDDQGNRMNTKVYRPEDLFQTIRGDSPDLMVYFDDLNWRSAGTIGYDSMYLKDNDTGPDDAVHDYHGIFIIYDPKNKNGKDLGIKNILDIAPTSLKLFGIEVPKDMEGNIINF</sequence>
<dbReference type="SUPFAM" id="SSF53649">
    <property type="entry name" value="Alkaline phosphatase-like"/>
    <property type="match status" value="1"/>
</dbReference>
<name>A0A0F9PL23_9ZZZZ</name>
<organism evidence="1">
    <name type="scientific">marine sediment metagenome</name>
    <dbReference type="NCBI Taxonomy" id="412755"/>
    <lineage>
        <taxon>unclassified sequences</taxon>
        <taxon>metagenomes</taxon>
        <taxon>ecological metagenomes</taxon>
    </lineage>
</organism>
<dbReference type="EMBL" id="LAZR01006200">
    <property type="protein sequence ID" value="KKM93972.1"/>
    <property type="molecule type" value="Genomic_DNA"/>
</dbReference>
<comment type="caution">
    <text evidence="1">The sequence shown here is derived from an EMBL/GenBank/DDBJ whole genome shotgun (WGS) entry which is preliminary data.</text>
</comment>
<dbReference type="PANTHER" id="PTHR10151:SF120">
    <property type="entry name" value="BIS(5'-ADENOSYL)-TRIPHOSPHATASE"/>
    <property type="match status" value="1"/>
</dbReference>
<evidence type="ECO:0008006" key="2">
    <source>
        <dbReference type="Google" id="ProtNLM"/>
    </source>
</evidence>
<dbReference type="InterPro" id="IPR002591">
    <property type="entry name" value="Phosphodiest/P_Trfase"/>
</dbReference>
<protein>
    <recommendedName>
        <fullName evidence="2">Nucleotide pyrophosphatase</fullName>
    </recommendedName>
</protein>
<evidence type="ECO:0000313" key="1">
    <source>
        <dbReference type="EMBL" id="KKM93972.1"/>
    </source>
</evidence>
<dbReference type="Gene3D" id="3.40.720.10">
    <property type="entry name" value="Alkaline Phosphatase, subunit A"/>
    <property type="match status" value="2"/>
</dbReference>
<dbReference type="PANTHER" id="PTHR10151">
    <property type="entry name" value="ECTONUCLEOTIDE PYROPHOSPHATASE/PHOSPHODIESTERASE"/>
    <property type="match status" value="1"/>
</dbReference>
<accession>A0A0F9PL23</accession>
<dbReference type="GO" id="GO:0016787">
    <property type="term" value="F:hydrolase activity"/>
    <property type="evidence" value="ECO:0007669"/>
    <property type="project" value="UniProtKB-ARBA"/>
</dbReference>
<dbReference type="AlphaFoldDB" id="A0A0F9PL23"/>
<reference evidence="1" key="1">
    <citation type="journal article" date="2015" name="Nature">
        <title>Complex archaea that bridge the gap between prokaryotes and eukaryotes.</title>
        <authorList>
            <person name="Spang A."/>
            <person name="Saw J.H."/>
            <person name="Jorgensen S.L."/>
            <person name="Zaremba-Niedzwiedzka K."/>
            <person name="Martijn J."/>
            <person name="Lind A.E."/>
            <person name="van Eijk R."/>
            <person name="Schleper C."/>
            <person name="Guy L."/>
            <person name="Ettema T.J."/>
        </authorList>
    </citation>
    <scope>NUCLEOTIDE SEQUENCE</scope>
</reference>